<sequence length="93" mass="10687">MNDKLQLLIDCTSLIPVIGTLALITVANDQLVTMVTAYVLCGELLCVLISRILRLYYIDVVLVWLGGIMLWLWYWFWLESSHVVMEIVKEAVE</sequence>
<proteinExistence type="predicted"/>
<evidence type="ECO:0000313" key="2">
    <source>
        <dbReference type="EMBL" id="EGF56687.1"/>
    </source>
</evidence>
<comment type="caution">
    <text evidence="2">The sequence shown here is derived from an EMBL/GenBank/DDBJ whole genome shotgun (WGS) entry which is preliminary data.</text>
</comment>
<evidence type="ECO:0000313" key="3">
    <source>
        <dbReference type="Proteomes" id="UP000003416"/>
    </source>
</evidence>
<reference evidence="2 3" key="1">
    <citation type="submission" date="2011-02" db="EMBL/GenBank/DDBJ databases">
        <authorList>
            <person name="Weinstock G."/>
            <person name="Sodergren E."/>
            <person name="Clifton S."/>
            <person name="Fulton L."/>
            <person name="Fulton B."/>
            <person name="Courtney L."/>
            <person name="Fronick C."/>
            <person name="Harrison M."/>
            <person name="Strong C."/>
            <person name="Farmer C."/>
            <person name="Delahaunty K."/>
            <person name="Markovic C."/>
            <person name="Hall O."/>
            <person name="Minx P."/>
            <person name="Tomlinson C."/>
            <person name="Mitreva M."/>
            <person name="Hou S."/>
            <person name="Chen J."/>
            <person name="Wollam A."/>
            <person name="Pepin K.H."/>
            <person name="Johnson M."/>
            <person name="Bhonagiri V."/>
            <person name="Zhang X."/>
            <person name="Suruliraj S."/>
            <person name="Warren W."/>
            <person name="Chinwalla A."/>
            <person name="Mardis E.R."/>
            <person name="Wilson R.K."/>
        </authorList>
    </citation>
    <scope>NUCLEOTIDE SEQUENCE [LARGE SCALE GENOMIC DNA]</scope>
    <source>
        <strain evidence="2 3">YIT 12057</strain>
    </source>
</reference>
<keyword evidence="3" id="KW-1185">Reference proteome</keyword>
<dbReference type="RefSeq" id="WP_009125371.1">
    <property type="nucleotide sequence ID" value="NZ_GL882634.1"/>
</dbReference>
<dbReference type="GeneID" id="86049677"/>
<dbReference type="AlphaFoldDB" id="F3PTN9"/>
<feature type="transmembrane region" description="Helical" evidence="1">
    <location>
        <begin position="56"/>
        <end position="76"/>
    </location>
</feature>
<dbReference type="STRING" id="763034.HMPREF9446_02107"/>
<accession>F3PTN9</accession>
<keyword evidence="1" id="KW-0472">Membrane</keyword>
<keyword evidence="1" id="KW-1133">Transmembrane helix</keyword>
<gene>
    <name evidence="2" type="ORF">HMPREF9446_02107</name>
</gene>
<feature type="transmembrane region" description="Helical" evidence="1">
    <location>
        <begin position="31"/>
        <end position="49"/>
    </location>
</feature>
<dbReference type="HOGENOM" id="CLU_2393776_0_0_10"/>
<organism evidence="2 3">
    <name type="scientific">Bacteroides fluxus YIT 12057</name>
    <dbReference type="NCBI Taxonomy" id="763034"/>
    <lineage>
        <taxon>Bacteria</taxon>
        <taxon>Pseudomonadati</taxon>
        <taxon>Bacteroidota</taxon>
        <taxon>Bacteroidia</taxon>
        <taxon>Bacteroidales</taxon>
        <taxon>Bacteroidaceae</taxon>
        <taxon>Bacteroides</taxon>
    </lineage>
</organism>
<protein>
    <submittedName>
        <fullName evidence="2">Conserved domain protein</fullName>
    </submittedName>
</protein>
<name>F3PTN9_9BACE</name>
<dbReference type="eggNOG" id="ENOG5030ZI0">
    <property type="taxonomic scope" value="Bacteria"/>
</dbReference>
<keyword evidence="1" id="KW-0812">Transmembrane</keyword>
<feature type="transmembrane region" description="Helical" evidence="1">
    <location>
        <begin position="7"/>
        <end position="25"/>
    </location>
</feature>
<dbReference type="EMBL" id="AFBN01000037">
    <property type="protein sequence ID" value="EGF56687.1"/>
    <property type="molecule type" value="Genomic_DNA"/>
</dbReference>
<dbReference type="Proteomes" id="UP000003416">
    <property type="component" value="Unassembled WGS sequence"/>
</dbReference>
<evidence type="ECO:0000256" key="1">
    <source>
        <dbReference type="SAM" id="Phobius"/>
    </source>
</evidence>